<dbReference type="RefSeq" id="WP_061866141.1">
    <property type="nucleotide sequence ID" value="NZ_KQ970803.1"/>
</dbReference>
<dbReference type="Proteomes" id="UP000072989">
    <property type="component" value="Unassembled WGS sequence"/>
</dbReference>
<reference evidence="1 2" key="1">
    <citation type="submission" date="2016-01" db="EMBL/GenBank/DDBJ databases">
        <title>Highly variable Streptococcus oralis are common among viridans streptococci isolated from primates.</title>
        <authorList>
            <person name="Denapaite D."/>
            <person name="Rieger M."/>
            <person name="Koendgen S."/>
            <person name="Brueckner R."/>
            <person name="Ochigava I."/>
            <person name="Kappeler P."/>
            <person name="Maetz-Rensing K."/>
            <person name="Leendertz F."/>
            <person name="Hakenbeck R."/>
        </authorList>
    </citation>
    <scope>NUCLEOTIDE SEQUENCE [LARGE SCALE GENOMIC DNA]</scope>
    <source>
        <strain evidence="1 2">DD17</strain>
    </source>
</reference>
<name>A0A139RII4_STROR</name>
<proteinExistence type="predicted"/>
<gene>
    <name evidence="1" type="ORF">SORDD17_01372</name>
</gene>
<evidence type="ECO:0000313" key="2">
    <source>
        <dbReference type="Proteomes" id="UP000072989"/>
    </source>
</evidence>
<accession>A0A139RII4</accession>
<dbReference type="EMBL" id="LQZE01000302">
    <property type="protein sequence ID" value="KXU14579.1"/>
    <property type="molecule type" value="Genomic_DNA"/>
</dbReference>
<dbReference type="PATRIC" id="fig|1303.87.peg.1651"/>
<organism evidence="1 2">
    <name type="scientific">Streptococcus oralis</name>
    <dbReference type="NCBI Taxonomy" id="1303"/>
    <lineage>
        <taxon>Bacteria</taxon>
        <taxon>Bacillati</taxon>
        <taxon>Bacillota</taxon>
        <taxon>Bacilli</taxon>
        <taxon>Lactobacillales</taxon>
        <taxon>Streptococcaceae</taxon>
        <taxon>Streptococcus</taxon>
    </lineage>
</organism>
<evidence type="ECO:0000313" key="1">
    <source>
        <dbReference type="EMBL" id="KXU14579.1"/>
    </source>
</evidence>
<comment type="caution">
    <text evidence="1">The sequence shown here is derived from an EMBL/GenBank/DDBJ whole genome shotgun (WGS) entry which is preliminary data.</text>
</comment>
<protein>
    <submittedName>
        <fullName evidence="1">Uncharacterized protein</fullName>
    </submittedName>
</protein>
<sequence>MTEEKKYPQQDYNKRWAEKNKAHKNYLSSRSSARSFIRNKATAEDLQELQVMIEERLKELDN</sequence>
<dbReference type="AlphaFoldDB" id="A0A139RII4"/>